<evidence type="ECO:0000313" key="2">
    <source>
        <dbReference type="EMBL" id="GIY10277.1"/>
    </source>
</evidence>
<dbReference type="Proteomes" id="UP001054837">
    <property type="component" value="Unassembled WGS sequence"/>
</dbReference>
<gene>
    <name evidence="2" type="ORF">CDAR_395811</name>
</gene>
<proteinExistence type="predicted"/>
<keyword evidence="3" id="KW-1185">Reference proteome</keyword>
<evidence type="ECO:0000256" key="1">
    <source>
        <dbReference type="SAM" id="MobiDB-lite"/>
    </source>
</evidence>
<evidence type="ECO:0000313" key="3">
    <source>
        <dbReference type="Proteomes" id="UP001054837"/>
    </source>
</evidence>
<comment type="caution">
    <text evidence="2">The sequence shown here is derived from an EMBL/GenBank/DDBJ whole genome shotgun (WGS) entry which is preliminary data.</text>
</comment>
<protein>
    <submittedName>
        <fullName evidence="2">Uncharacterized protein</fullName>
    </submittedName>
</protein>
<feature type="region of interest" description="Disordered" evidence="1">
    <location>
        <begin position="34"/>
        <end position="55"/>
    </location>
</feature>
<dbReference type="EMBL" id="BPLQ01004733">
    <property type="protein sequence ID" value="GIY10277.1"/>
    <property type="molecule type" value="Genomic_DNA"/>
</dbReference>
<sequence length="115" mass="12070">MPAFPIRQRTSSRRGETNISKCAVPQLISILAEKLSPPPPQTAISADDPAPTSKQTEVVYGPALCRGGRQHPIRGIGAIDSAPPLIAPLSTFFTFGPTPKGSTRPLSTAPRTVGV</sequence>
<organism evidence="2 3">
    <name type="scientific">Caerostris darwini</name>
    <dbReference type="NCBI Taxonomy" id="1538125"/>
    <lineage>
        <taxon>Eukaryota</taxon>
        <taxon>Metazoa</taxon>
        <taxon>Ecdysozoa</taxon>
        <taxon>Arthropoda</taxon>
        <taxon>Chelicerata</taxon>
        <taxon>Arachnida</taxon>
        <taxon>Araneae</taxon>
        <taxon>Araneomorphae</taxon>
        <taxon>Entelegynae</taxon>
        <taxon>Araneoidea</taxon>
        <taxon>Araneidae</taxon>
        <taxon>Caerostris</taxon>
    </lineage>
</organism>
<name>A0AAV4QQ14_9ARAC</name>
<dbReference type="AlphaFoldDB" id="A0AAV4QQ14"/>
<reference evidence="2 3" key="1">
    <citation type="submission" date="2021-06" db="EMBL/GenBank/DDBJ databases">
        <title>Caerostris darwini draft genome.</title>
        <authorList>
            <person name="Kono N."/>
            <person name="Arakawa K."/>
        </authorList>
    </citation>
    <scope>NUCLEOTIDE SEQUENCE [LARGE SCALE GENOMIC DNA]</scope>
</reference>
<accession>A0AAV4QQ14</accession>